<dbReference type="PANTHER" id="PTHR11552:SF147">
    <property type="entry name" value="CHOLINE DEHYDROGENASE, MITOCHONDRIAL"/>
    <property type="match status" value="1"/>
</dbReference>
<dbReference type="InterPro" id="IPR012132">
    <property type="entry name" value="GMC_OxRdtase"/>
</dbReference>
<evidence type="ECO:0000256" key="3">
    <source>
        <dbReference type="ARBA" id="ARBA00022630"/>
    </source>
</evidence>
<protein>
    <recommendedName>
        <fullName evidence="8 9">Glucose-methanol-choline oxidoreductase N-terminal domain-containing protein</fullName>
    </recommendedName>
</protein>
<feature type="binding site" evidence="6">
    <location>
        <begin position="601"/>
        <end position="602"/>
    </location>
    <ligand>
        <name>FAD</name>
        <dbReference type="ChEBI" id="CHEBI:57692"/>
    </ligand>
</feature>
<dbReference type="Gene3D" id="3.30.560.10">
    <property type="entry name" value="Glucose Oxidase, domain 3"/>
    <property type="match status" value="1"/>
</dbReference>
<sequence length="620" mass="66862">MIRLTASLCLFLRLSSPAENPDGITVSREAEPVPDRRCGLGGVLPTEWPAHLGLRRMATDMFLRWLLTLGQFLRTLLTNLCTGVGLFGGQIMADTFDCIVVGAGSAGCVIASRLSDDPQRRVLLLEAGGDDDDPRISTPASFGALPNTRFDWGFRTAPQEHLSRRQIGYPRGRCIGGTGSINYMIYLRGHPSDYDTWQQLGATGWGWQDVLPYFRKAENWQAQGESGLHGYDGPLTVTEQAERSPLTAIFLAGCQQAGIPFNPDLNGSDIDGCGYFPATLRDNARGSTARTYLGAAVGRANLTVVTGATALRLVLDGSRILGIDYLTGGSVHRATAQETVLSAGTVGSPHLLQVSGIGPGDRLREVGVEVLHDLPGVGENLQDHLHYRSRWEIEKPLTFFGRTAEQSAEAQRLYAEERGPLTSNHFESGAFLRSTPGIAAPDIELLMIPYFISLGAPEMRPPDRHGFTISGFPTRPRSTGRVCIVSADPLDRPMIDPGFLNDPADSDLLIACIHAARRIVSQDAFAELGVREISPGPDKTTDDALLADIREVSSTSWHPVGSCRMGQDDTAVVAPDLRVHGLEGLSIADASVMPRMNTGHPQAPVIMIAEKAADLIATRA</sequence>
<accession>A0A2G1QKZ5</accession>
<dbReference type="GO" id="GO:0050660">
    <property type="term" value="F:flavin adenine dinucleotide binding"/>
    <property type="evidence" value="ECO:0007669"/>
    <property type="project" value="InterPro"/>
</dbReference>
<evidence type="ECO:0000259" key="8">
    <source>
        <dbReference type="PROSITE" id="PS00623"/>
    </source>
</evidence>
<feature type="active site" description="Proton donor" evidence="5">
    <location>
        <position position="558"/>
    </location>
</feature>
<dbReference type="Gene3D" id="3.50.50.60">
    <property type="entry name" value="FAD/NAD(P)-binding domain"/>
    <property type="match status" value="1"/>
</dbReference>
<evidence type="ECO:0000256" key="1">
    <source>
        <dbReference type="ARBA" id="ARBA00001974"/>
    </source>
</evidence>
<dbReference type="GO" id="GO:0016614">
    <property type="term" value="F:oxidoreductase activity, acting on CH-OH group of donors"/>
    <property type="evidence" value="ECO:0007669"/>
    <property type="project" value="InterPro"/>
</dbReference>
<dbReference type="EMBL" id="PDVP01000011">
    <property type="protein sequence ID" value="PHP65888.1"/>
    <property type="molecule type" value="Genomic_DNA"/>
</dbReference>
<organism evidence="10 11">
    <name type="scientific">Zhengella mangrovi</name>
    <dbReference type="NCBI Taxonomy" id="1982044"/>
    <lineage>
        <taxon>Bacteria</taxon>
        <taxon>Pseudomonadati</taxon>
        <taxon>Pseudomonadota</taxon>
        <taxon>Alphaproteobacteria</taxon>
        <taxon>Hyphomicrobiales</taxon>
        <taxon>Notoacmeibacteraceae</taxon>
        <taxon>Zhengella</taxon>
    </lineage>
</organism>
<dbReference type="InterPro" id="IPR007867">
    <property type="entry name" value="GMC_OxRtase_C"/>
</dbReference>
<evidence type="ECO:0000313" key="10">
    <source>
        <dbReference type="EMBL" id="PHP65888.1"/>
    </source>
</evidence>
<dbReference type="AlphaFoldDB" id="A0A2G1QKZ5"/>
<evidence type="ECO:0000256" key="2">
    <source>
        <dbReference type="ARBA" id="ARBA00010790"/>
    </source>
</evidence>
<reference evidence="10 11" key="1">
    <citation type="submission" date="2017-10" db="EMBL/GenBank/DDBJ databases">
        <title>Sedimentibacterium mangrovi gen. nov., sp. nov., a novel member of family Phyllobacteriacea isolated from mangrove sediment.</title>
        <authorList>
            <person name="Liao H."/>
            <person name="Tian Y."/>
        </authorList>
    </citation>
    <scope>NUCLEOTIDE SEQUENCE [LARGE SCALE GENOMIC DNA]</scope>
    <source>
        <strain evidence="10 11">X9-2-2</strain>
    </source>
</reference>
<dbReference type="Pfam" id="PF05199">
    <property type="entry name" value="GMC_oxred_C"/>
    <property type="match status" value="1"/>
</dbReference>
<evidence type="ECO:0000256" key="5">
    <source>
        <dbReference type="PIRSR" id="PIRSR000137-1"/>
    </source>
</evidence>
<keyword evidence="11" id="KW-1185">Reference proteome</keyword>
<feature type="domain" description="Glucose-methanol-choline oxidoreductase N-terminal" evidence="9">
    <location>
        <begin position="344"/>
        <end position="358"/>
    </location>
</feature>
<dbReference type="OrthoDB" id="9785276at2"/>
<dbReference type="InterPro" id="IPR036188">
    <property type="entry name" value="FAD/NAD-bd_sf"/>
</dbReference>
<comment type="cofactor">
    <cofactor evidence="1 6">
        <name>FAD</name>
        <dbReference type="ChEBI" id="CHEBI:57692"/>
    </cofactor>
</comment>
<dbReference type="PROSITE" id="PS00623">
    <property type="entry name" value="GMC_OXRED_1"/>
    <property type="match status" value="1"/>
</dbReference>
<dbReference type="InterPro" id="IPR000172">
    <property type="entry name" value="GMC_OxRdtase_N"/>
</dbReference>
<feature type="binding site" evidence="6">
    <location>
        <begin position="557"/>
        <end position="558"/>
    </location>
    <ligand>
        <name>FAD</name>
        <dbReference type="ChEBI" id="CHEBI:57692"/>
    </ligand>
</feature>
<dbReference type="PIRSF" id="PIRSF000137">
    <property type="entry name" value="Alcohol_oxidase"/>
    <property type="match status" value="1"/>
</dbReference>
<comment type="caution">
    <text evidence="10">The sequence shown here is derived from an EMBL/GenBank/DDBJ whole genome shotgun (WGS) entry which is preliminary data.</text>
</comment>
<evidence type="ECO:0000259" key="9">
    <source>
        <dbReference type="PROSITE" id="PS00624"/>
    </source>
</evidence>
<feature type="domain" description="Glucose-methanol-choline oxidoreductase N-terminal" evidence="8">
    <location>
        <begin position="172"/>
        <end position="195"/>
    </location>
</feature>
<comment type="similarity">
    <text evidence="2 7">Belongs to the GMC oxidoreductase family.</text>
</comment>
<evidence type="ECO:0000256" key="7">
    <source>
        <dbReference type="RuleBase" id="RU003968"/>
    </source>
</evidence>
<dbReference type="SUPFAM" id="SSF51905">
    <property type="entry name" value="FAD/NAD(P)-binding domain"/>
    <property type="match status" value="1"/>
</dbReference>
<dbReference type="PANTHER" id="PTHR11552">
    <property type="entry name" value="GLUCOSE-METHANOL-CHOLINE GMC OXIDOREDUCTASE"/>
    <property type="match status" value="1"/>
</dbReference>
<feature type="binding site" evidence="6">
    <location>
        <position position="178"/>
    </location>
    <ligand>
        <name>FAD</name>
        <dbReference type="ChEBI" id="CHEBI:57692"/>
    </ligand>
</feature>
<dbReference type="SUPFAM" id="SSF54373">
    <property type="entry name" value="FAD-linked reductases, C-terminal domain"/>
    <property type="match status" value="1"/>
</dbReference>
<dbReference type="PROSITE" id="PS00624">
    <property type="entry name" value="GMC_OXRED_2"/>
    <property type="match status" value="1"/>
</dbReference>
<name>A0A2G1QKZ5_9HYPH</name>
<dbReference type="Pfam" id="PF00732">
    <property type="entry name" value="GMC_oxred_N"/>
    <property type="match status" value="1"/>
</dbReference>
<keyword evidence="4 6" id="KW-0274">FAD</keyword>
<gene>
    <name evidence="10" type="ORF">CSC94_16315</name>
</gene>
<dbReference type="Proteomes" id="UP000221168">
    <property type="component" value="Unassembled WGS sequence"/>
</dbReference>
<evidence type="ECO:0000313" key="11">
    <source>
        <dbReference type="Proteomes" id="UP000221168"/>
    </source>
</evidence>
<evidence type="ECO:0000256" key="4">
    <source>
        <dbReference type="ARBA" id="ARBA00022827"/>
    </source>
</evidence>
<feature type="active site" description="Proton acceptor" evidence="5">
    <location>
        <position position="600"/>
    </location>
</feature>
<evidence type="ECO:0000256" key="6">
    <source>
        <dbReference type="PIRSR" id="PIRSR000137-2"/>
    </source>
</evidence>
<proteinExistence type="inferred from homology"/>
<keyword evidence="3 7" id="KW-0285">Flavoprotein</keyword>